<accession>A0A8T0GQG1</accession>
<dbReference type="CDD" id="cd18773">
    <property type="entry name" value="PDC1_HK_sensor"/>
    <property type="match status" value="1"/>
</dbReference>
<name>A0A8T0GQG1_CERPU</name>
<dbReference type="Pfam" id="PF00092">
    <property type="entry name" value="VWA"/>
    <property type="match status" value="1"/>
</dbReference>
<dbReference type="AlphaFoldDB" id="A0A8T0GQG1"/>
<dbReference type="GO" id="GO:0005891">
    <property type="term" value="C:voltage-gated calcium channel complex"/>
    <property type="evidence" value="ECO:0007669"/>
    <property type="project" value="TreeGrafter"/>
</dbReference>
<reference evidence="4" key="1">
    <citation type="submission" date="2020-06" db="EMBL/GenBank/DDBJ databases">
        <title>WGS assembly of Ceratodon purpureus strain R40.</title>
        <authorList>
            <person name="Carey S.B."/>
            <person name="Jenkins J."/>
            <person name="Shu S."/>
            <person name="Lovell J.T."/>
            <person name="Sreedasyam A."/>
            <person name="Maumus F."/>
            <person name="Tiley G.P."/>
            <person name="Fernandez-Pozo N."/>
            <person name="Barry K."/>
            <person name="Chen C."/>
            <person name="Wang M."/>
            <person name="Lipzen A."/>
            <person name="Daum C."/>
            <person name="Saski C.A."/>
            <person name="Payton A.C."/>
            <person name="Mcbreen J.C."/>
            <person name="Conrad R.E."/>
            <person name="Kollar L.M."/>
            <person name="Olsson S."/>
            <person name="Huttunen S."/>
            <person name="Landis J.B."/>
            <person name="Wickett N.J."/>
            <person name="Johnson M.G."/>
            <person name="Rensing S.A."/>
            <person name="Grimwood J."/>
            <person name="Schmutz J."/>
            <person name="Mcdaniel S.F."/>
        </authorList>
    </citation>
    <scope>NUCLEOTIDE SEQUENCE</scope>
    <source>
        <strain evidence="4">R40</strain>
    </source>
</reference>
<sequence>MRGMGNAGALKRGMEGMHFRSGRRREALCFTVLCMFCLVAVDSATQGDDYLNEKEGQLAKIADAVQKNDISKCELLKTCASAPCSRNTCFPGKDDVTNYSCMHVSFNKYCNASAPGCSDKYFDYTRSFVRTAINTDFSSTLTTIGTCAQRALDPVFQNVSTPTSLLRIYFGATDGSWRGFPGSDQDVNDPECGVVKYDTRLRPWYRASTSVPRVIAILIDAGQSMNRDILPGQGSGTVLQNAITIVGEFLKALSSGDFVNIIMFDSTKVTPLSPSMVQIQVDPITSLPELDTLTQNLGKQKSGDLPGTSDVVQGIDAALQNFAANYPDAAKIILVFTDGEFASGNISIPVTNLTSSNVKMFVYKIPPINDDNLFIVNTPFASQLCSIGGSFEIISKLSGLSNPILALNSFFTFTANLHAKVSNNSADYSPIYAGYEKIEGNITTVSRPVFGADKTLLGVVGMDIFINNLGSLADSVYAAILSRSVGKGFKSSNLVLTSANCSLQTVLPSAEPCEASVTKIPNGGFCYRTDKSSTIKDLACCRSCAQPLHGSGGTSKSTVIGAAVGGTVGGIFLFLVVWFLIKRWKKTRIITTGGNKDGEYEFKGNNDDPPVQLAGNNNNNRSGL</sequence>
<feature type="domain" description="VWFA" evidence="3">
    <location>
        <begin position="214"/>
        <end position="421"/>
    </location>
</feature>
<keyword evidence="2" id="KW-1133">Transmembrane helix</keyword>
<proteinExistence type="predicted"/>
<dbReference type="CDD" id="cd00198">
    <property type="entry name" value="vWFA"/>
    <property type="match status" value="1"/>
</dbReference>
<dbReference type="PANTHER" id="PTHR10166">
    <property type="entry name" value="VOLTAGE-DEPENDENT CALCIUM CHANNEL SUBUNIT ALPHA-2/DELTA-RELATED"/>
    <property type="match status" value="1"/>
</dbReference>
<dbReference type="InterPro" id="IPR051173">
    <property type="entry name" value="Ca_channel_alpha-2/delta"/>
</dbReference>
<dbReference type="InterPro" id="IPR002035">
    <property type="entry name" value="VWF_A"/>
</dbReference>
<gene>
    <name evidence="4" type="ORF">KC19_9G097100</name>
</gene>
<dbReference type="PANTHER" id="PTHR10166:SF37">
    <property type="entry name" value="STOLID, ISOFORM H"/>
    <property type="match status" value="1"/>
</dbReference>
<comment type="caution">
    <text evidence="4">The sequence shown here is derived from an EMBL/GenBank/DDBJ whole genome shotgun (WGS) entry which is preliminary data.</text>
</comment>
<dbReference type="GO" id="GO:0005245">
    <property type="term" value="F:voltage-gated calcium channel activity"/>
    <property type="evidence" value="ECO:0007669"/>
    <property type="project" value="TreeGrafter"/>
</dbReference>
<feature type="compositionally biased region" description="Polar residues" evidence="1">
    <location>
        <begin position="614"/>
        <end position="624"/>
    </location>
</feature>
<keyword evidence="2" id="KW-0472">Membrane</keyword>
<dbReference type="InterPro" id="IPR036465">
    <property type="entry name" value="vWFA_dom_sf"/>
</dbReference>
<organism evidence="4 5">
    <name type="scientific">Ceratodon purpureus</name>
    <name type="common">Fire moss</name>
    <name type="synonym">Dicranum purpureum</name>
    <dbReference type="NCBI Taxonomy" id="3225"/>
    <lineage>
        <taxon>Eukaryota</taxon>
        <taxon>Viridiplantae</taxon>
        <taxon>Streptophyta</taxon>
        <taxon>Embryophyta</taxon>
        <taxon>Bryophyta</taxon>
        <taxon>Bryophytina</taxon>
        <taxon>Bryopsida</taxon>
        <taxon>Dicranidae</taxon>
        <taxon>Pseudoditrichales</taxon>
        <taxon>Ditrichaceae</taxon>
        <taxon>Ceratodon</taxon>
    </lineage>
</organism>
<dbReference type="PROSITE" id="PS50234">
    <property type="entry name" value="VWFA"/>
    <property type="match status" value="1"/>
</dbReference>
<evidence type="ECO:0000256" key="2">
    <source>
        <dbReference type="SAM" id="Phobius"/>
    </source>
</evidence>
<dbReference type="SMART" id="SM00327">
    <property type="entry name" value="VWA"/>
    <property type="match status" value="1"/>
</dbReference>
<evidence type="ECO:0000313" key="4">
    <source>
        <dbReference type="EMBL" id="KAG0561846.1"/>
    </source>
</evidence>
<dbReference type="SUPFAM" id="SSF53300">
    <property type="entry name" value="vWA-like"/>
    <property type="match status" value="1"/>
</dbReference>
<evidence type="ECO:0000259" key="3">
    <source>
        <dbReference type="PROSITE" id="PS50234"/>
    </source>
</evidence>
<evidence type="ECO:0000313" key="5">
    <source>
        <dbReference type="Proteomes" id="UP000822688"/>
    </source>
</evidence>
<keyword evidence="2" id="KW-0812">Transmembrane</keyword>
<protein>
    <recommendedName>
        <fullName evidence="3">VWFA domain-containing protein</fullName>
    </recommendedName>
</protein>
<feature type="transmembrane region" description="Helical" evidence="2">
    <location>
        <begin position="559"/>
        <end position="581"/>
    </location>
</feature>
<dbReference type="Proteomes" id="UP000822688">
    <property type="component" value="Chromosome 9"/>
</dbReference>
<evidence type="ECO:0000256" key="1">
    <source>
        <dbReference type="SAM" id="MobiDB-lite"/>
    </source>
</evidence>
<feature type="region of interest" description="Disordered" evidence="1">
    <location>
        <begin position="598"/>
        <end position="624"/>
    </location>
</feature>
<dbReference type="Gene3D" id="3.40.50.410">
    <property type="entry name" value="von Willebrand factor, type A domain"/>
    <property type="match status" value="1"/>
</dbReference>
<keyword evidence="5" id="KW-1185">Reference proteome</keyword>
<dbReference type="EMBL" id="CM026430">
    <property type="protein sequence ID" value="KAG0561846.1"/>
    <property type="molecule type" value="Genomic_DNA"/>
</dbReference>